<dbReference type="InterPro" id="IPR008972">
    <property type="entry name" value="Cupredoxin"/>
</dbReference>
<dbReference type="SUPFAM" id="SSF49503">
    <property type="entry name" value="Cupredoxins"/>
    <property type="match status" value="2"/>
</dbReference>
<dbReference type="Gene3D" id="2.60.40.420">
    <property type="entry name" value="Cupredoxins - blue copper proteins"/>
    <property type="match status" value="2"/>
</dbReference>
<sequence>MTQPKVPIVTGKWYRMRFLISSVLDFFDGTLPSQCEWKLLNKDTVPILEGMRDVTQMWMYPGSRADFAVKCNEPGEFVLESEFNVGLIEFFHHTPPFFGQVLSLVVTEGDTDDGPLPVFKSNRPCHVIDTRSVISNPDYVEQRDLVYAELAQFDFSGSEDASRRLADGEDDANYPNFCVDGSDPISMSEEIWSTVVGEQAPYTECAVDPESGLYLPFPVCVCPFSFICLAENTCMSCDEQTKVIKNLYGVNGCAFADGTISRGGFDWTNGGIYEIPEGYNSYSDFSGTIGESCAEIILSDGTLQVGSLIEWITYGAHFHPIHFHVNPYQWVKTDFTGTLLPGVESVEQFNEFTGNYFKEGDFGDSMMIPNPANIFHQQLDQFASKMVMHCHILPHEDWGMMMVFDINGTTGAADSHYALAKDIDPTCYLDKDEATYELTEGCDSDDDCPTGWSCSSNSRRNLQFGYHIMKVCSKD</sequence>
<dbReference type="GO" id="GO:0005507">
    <property type="term" value="F:copper ion binding"/>
    <property type="evidence" value="ECO:0007669"/>
    <property type="project" value="InterPro"/>
</dbReference>
<dbReference type="PROSITE" id="PS00080">
    <property type="entry name" value="MULTICOPPER_OXIDASE2"/>
    <property type="match status" value="1"/>
</dbReference>
<dbReference type="AlphaFoldDB" id="A0A7S3JZX4"/>
<dbReference type="EMBL" id="HBIJ01012511">
    <property type="protein sequence ID" value="CAE0367739.1"/>
    <property type="molecule type" value="Transcribed_RNA"/>
</dbReference>
<dbReference type="GO" id="GO:0016491">
    <property type="term" value="F:oxidoreductase activity"/>
    <property type="evidence" value="ECO:0007669"/>
    <property type="project" value="InterPro"/>
</dbReference>
<dbReference type="InterPro" id="IPR011706">
    <property type="entry name" value="Cu-oxidase_C"/>
</dbReference>
<dbReference type="InterPro" id="IPR002355">
    <property type="entry name" value="Cu_oxidase_Cu_BS"/>
</dbReference>
<dbReference type="Pfam" id="PF07731">
    <property type="entry name" value="Cu-oxidase_2"/>
    <property type="match status" value="1"/>
</dbReference>
<feature type="domain" description="Plastocyanin-like" evidence="2">
    <location>
        <begin position="303"/>
        <end position="406"/>
    </location>
</feature>
<proteinExistence type="predicted"/>
<gene>
    <name evidence="3" type="ORF">ALAG00032_LOCUS8496</name>
</gene>
<protein>
    <recommendedName>
        <fullName evidence="2">Plastocyanin-like domain-containing protein</fullName>
    </recommendedName>
</protein>
<accession>A0A7S3JZX4</accession>
<evidence type="ECO:0000259" key="2">
    <source>
        <dbReference type="Pfam" id="PF07731"/>
    </source>
</evidence>
<organism evidence="3">
    <name type="scientific">Aureoumbra lagunensis</name>
    <dbReference type="NCBI Taxonomy" id="44058"/>
    <lineage>
        <taxon>Eukaryota</taxon>
        <taxon>Sar</taxon>
        <taxon>Stramenopiles</taxon>
        <taxon>Ochrophyta</taxon>
        <taxon>Pelagophyceae</taxon>
        <taxon>Pelagomonadales</taxon>
        <taxon>Aureoumbra</taxon>
    </lineage>
</organism>
<name>A0A7S3JZX4_9STRA</name>
<keyword evidence="1" id="KW-0479">Metal-binding</keyword>
<evidence type="ECO:0000256" key="1">
    <source>
        <dbReference type="ARBA" id="ARBA00022723"/>
    </source>
</evidence>
<evidence type="ECO:0000313" key="3">
    <source>
        <dbReference type="EMBL" id="CAE0367739.1"/>
    </source>
</evidence>
<reference evidence="3" key="1">
    <citation type="submission" date="2021-01" db="EMBL/GenBank/DDBJ databases">
        <authorList>
            <person name="Corre E."/>
            <person name="Pelletier E."/>
            <person name="Niang G."/>
            <person name="Scheremetjew M."/>
            <person name="Finn R."/>
            <person name="Kale V."/>
            <person name="Holt S."/>
            <person name="Cochrane G."/>
            <person name="Meng A."/>
            <person name="Brown T."/>
            <person name="Cohen L."/>
        </authorList>
    </citation>
    <scope>NUCLEOTIDE SEQUENCE</scope>
    <source>
        <strain evidence="3">CCMP1510</strain>
    </source>
</reference>